<evidence type="ECO:0000256" key="6">
    <source>
        <dbReference type="RuleBase" id="RU000320"/>
    </source>
</evidence>
<evidence type="ECO:0000256" key="4">
    <source>
        <dbReference type="ARBA" id="ARBA00022989"/>
    </source>
</evidence>
<proteinExistence type="inferred from homology"/>
<feature type="transmembrane region" description="Helical" evidence="7">
    <location>
        <begin position="424"/>
        <end position="445"/>
    </location>
</feature>
<dbReference type="GO" id="GO:0012505">
    <property type="term" value="C:endomembrane system"/>
    <property type="evidence" value="ECO:0007669"/>
    <property type="project" value="UniProtKB-SubCell"/>
</dbReference>
<evidence type="ECO:0000256" key="2">
    <source>
        <dbReference type="ARBA" id="ARBA00009025"/>
    </source>
</evidence>
<feature type="transmembrane region" description="Helical" evidence="7">
    <location>
        <begin position="292"/>
        <end position="313"/>
    </location>
</feature>
<feature type="transmembrane region" description="Helical" evidence="7">
    <location>
        <begin position="351"/>
        <end position="370"/>
    </location>
</feature>
<evidence type="ECO:0000256" key="7">
    <source>
        <dbReference type="SAM" id="Phobius"/>
    </source>
</evidence>
<evidence type="ECO:0000259" key="8">
    <source>
        <dbReference type="Pfam" id="PF00361"/>
    </source>
</evidence>
<evidence type="ECO:0000256" key="5">
    <source>
        <dbReference type="ARBA" id="ARBA00023136"/>
    </source>
</evidence>
<feature type="transmembrane region" description="Helical" evidence="7">
    <location>
        <begin position="140"/>
        <end position="158"/>
    </location>
</feature>
<feature type="transmembrane region" description="Helical" evidence="7">
    <location>
        <begin position="472"/>
        <end position="491"/>
    </location>
</feature>
<dbReference type="NCBIfam" id="TIGR01972">
    <property type="entry name" value="NDH_I_M"/>
    <property type="match status" value="1"/>
</dbReference>
<feature type="transmembrane region" description="Helical" evidence="7">
    <location>
        <begin position="170"/>
        <end position="191"/>
    </location>
</feature>
<dbReference type="AlphaFoldDB" id="A0A0P6YDY6"/>
<evidence type="ECO:0000256" key="1">
    <source>
        <dbReference type="ARBA" id="ARBA00004127"/>
    </source>
</evidence>
<dbReference type="Proteomes" id="UP000050277">
    <property type="component" value="Unassembled WGS sequence"/>
</dbReference>
<comment type="caution">
    <text evidence="9">The sequence shown here is derived from an EMBL/GenBank/DDBJ whole genome shotgun (WGS) entry which is preliminary data.</text>
</comment>
<feature type="transmembrane region" description="Helical" evidence="7">
    <location>
        <begin position="6"/>
        <end position="28"/>
    </location>
</feature>
<dbReference type="GO" id="GO:0016020">
    <property type="term" value="C:membrane"/>
    <property type="evidence" value="ECO:0007669"/>
    <property type="project" value="UniProtKB-SubCell"/>
</dbReference>
<dbReference type="PRINTS" id="PR01437">
    <property type="entry name" value="NUOXDRDTASE4"/>
</dbReference>
<dbReference type="EMBL" id="LGKP01000040">
    <property type="protein sequence ID" value="KPL80249.1"/>
    <property type="molecule type" value="Genomic_DNA"/>
</dbReference>
<dbReference type="InterPro" id="IPR001750">
    <property type="entry name" value="ND/Mrp_TM"/>
</dbReference>
<keyword evidence="10" id="KW-1185">Reference proteome</keyword>
<keyword evidence="5 7" id="KW-0472">Membrane</keyword>
<dbReference type="STRING" id="70996.SE18_24660"/>
<dbReference type="GO" id="GO:0048039">
    <property type="term" value="F:ubiquinone binding"/>
    <property type="evidence" value="ECO:0007669"/>
    <property type="project" value="TreeGrafter"/>
</dbReference>
<dbReference type="Pfam" id="PF00361">
    <property type="entry name" value="Proton_antipo_M"/>
    <property type="match status" value="1"/>
</dbReference>
<name>A0A0P6YDY6_9CHLR</name>
<feature type="transmembrane region" description="Helical" evidence="7">
    <location>
        <begin position="262"/>
        <end position="286"/>
    </location>
</feature>
<comment type="subcellular location">
    <subcellularLocation>
        <location evidence="1">Endomembrane system</location>
        <topology evidence="1">Multi-pass membrane protein</topology>
    </subcellularLocation>
    <subcellularLocation>
        <location evidence="6">Membrane</location>
        <topology evidence="6">Multi-pass membrane protein</topology>
    </subcellularLocation>
</comment>
<feature type="transmembrane region" description="Helical" evidence="7">
    <location>
        <begin position="320"/>
        <end position="339"/>
    </location>
</feature>
<gene>
    <name evidence="9" type="ORF">SE18_24660</name>
</gene>
<dbReference type="GO" id="GO:0015990">
    <property type="term" value="P:electron transport coupled proton transport"/>
    <property type="evidence" value="ECO:0007669"/>
    <property type="project" value="TreeGrafter"/>
</dbReference>
<feature type="transmembrane region" description="Helical" evidence="7">
    <location>
        <begin position="382"/>
        <end position="404"/>
    </location>
</feature>
<feature type="transmembrane region" description="Helical" evidence="7">
    <location>
        <begin position="35"/>
        <end position="56"/>
    </location>
</feature>
<dbReference type="GO" id="GO:0003954">
    <property type="term" value="F:NADH dehydrogenase activity"/>
    <property type="evidence" value="ECO:0007669"/>
    <property type="project" value="TreeGrafter"/>
</dbReference>
<feature type="transmembrane region" description="Helical" evidence="7">
    <location>
        <begin position="88"/>
        <end position="110"/>
    </location>
</feature>
<feature type="domain" description="NADH:quinone oxidoreductase/Mrp antiporter transmembrane" evidence="8">
    <location>
        <begin position="134"/>
        <end position="432"/>
    </location>
</feature>
<comment type="similarity">
    <text evidence="2">Belongs to the complex I subunit 4 family.</text>
</comment>
<dbReference type="InterPro" id="IPR003918">
    <property type="entry name" value="NADH_UbQ_OxRdtase"/>
</dbReference>
<keyword evidence="4 7" id="KW-1133">Transmembrane helix</keyword>
<dbReference type="InterPro" id="IPR010227">
    <property type="entry name" value="NADH_Q_OxRdtase_chainM/4"/>
</dbReference>
<dbReference type="OrthoDB" id="9807568at2"/>
<protein>
    <submittedName>
        <fullName evidence="9">NADH dehydrogenase</fullName>
    </submittedName>
</protein>
<dbReference type="GO" id="GO:0008137">
    <property type="term" value="F:NADH dehydrogenase (ubiquinone) activity"/>
    <property type="evidence" value="ECO:0007669"/>
    <property type="project" value="InterPro"/>
</dbReference>
<dbReference type="GO" id="GO:0042773">
    <property type="term" value="P:ATP synthesis coupled electron transport"/>
    <property type="evidence" value="ECO:0007669"/>
    <property type="project" value="InterPro"/>
</dbReference>
<sequence length="517" mass="57238">MTNTNDLGFTILSLVVFLPAVGAIILAFMRGQRGAARIFALGWSTLVFAVSLPLLFNFKHDAAGLQFYEYFNWIPDWGVRYELGLDGISLWLVLLTTFVTPLAIWSAWNVEDKTNNFLMLILLQETGMLGVFLAQDLFLFYIFWEFTLIPMYFLIGIWGGKRRIYATVKFFLYTFAASVFMLIGIIALGLLNYKYLAQQGLPTDTAFQVQTLMANINQFGLSDTQLKLLFLSFFVAFAVKVPLWPVHTWLPDAHVEAPTAGSVILAAVLLKMGGYGMIRFCVQLFPQVAQEWARPIALLAVIGIIYGAVLSYAQSDIKKLVAYSSVSHMGFIVLGIFALNEVGLQGAVLQMINHGLSTGALFLLIGMVYERTHTRELADYGGLWKVVPVFVYFLLFATMASVGLPGLNGFVGEFLIMLGAFDSPIGWTFTAFAAVGVILAAVYLLKMFQGIASGPFSERRTPHLSDLTRREVAILLPLCILMLVIGLYSPYFTRPMETTIKALEAFVANAAPLIAGQ</sequence>
<dbReference type="PATRIC" id="fig|70996.4.peg.5054"/>
<feature type="transmembrane region" description="Helical" evidence="7">
    <location>
        <begin position="228"/>
        <end position="250"/>
    </location>
</feature>
<accession>A0A0P6YDY6</accession>
<evidence type="ECO:0000313" key="10">
    <source>
        <dbReference type="Proteomes" id="UP000050277"/>
    </source>
</evidence>
<dbReference type="PANTHER" id="PTHR43507">
    <property type="entry name" value="NADH-UBIQUINONE OXIDOREDUCTASE CHAIN 4"/>
    <property type="match status" value="1"/>
</dbReference>
<organism evidence="9 10">
    <name type="scientific">Herpetosiphon geysericola</name>
    <dbReference type="NCBI Taxonomy" id="70996"/>
    <lineage>
        <taxon>Bacteria</taxon>
        <taxon>Bacillati</taxon>
        <taxon>Chloroflexota</taxon>
        <taxon>Chloroflexia</taxon>
        <taxon>Herpetosiphonales</taxon>
        <taxon>Herpetosiphonaceae</taxon>
        <taxon>Herpetosiphon</taxon>
    </lineage>
</organism>
<evidence type="ECO:0000256" key="3">
    <source>
        <dbReference type="ARBA" id="ARBA00022692"/>
    </source>
</evidence>
<reference evidence="9 10" key="1">
    <citation type="submission" date="2015-07" db="EMBL/GenBank/DDBJ databases">
        <title>Whole genome sequence of Herpetosiphon geysericola DSM 7119.</title>
        <authorList>
            <person name="Hemp J."/>
            <person name="Ward L.M."/>
            <person name="Pace L.A."/>
            <person name="Fischer W.W."/>
        </authorList>
    </citation>
    <scope>NUCLEOTIDE SEQUENCE [LARGE SCALE GENOMIC DNA]</scope>
    <source>
        <strain evidence="9 10">DSM 7119</strain>
    </source>
</reference>
<evidence type="ECO:0000313" key="9">
    <source>
        <dbReference type="EMBL" id="KPL80249.1"/>
    </source>
</evidence>
<keyword evidence="3 6" id="KW-0812">Transmembrane</keyword>
<dbReference type="PANTHER" id="PTHR43507:SF1">
    <property type="entry name" value="NADH-UBIQUINONE OXIDOREDUCTASE CHAIN 4"/>
    <property type="match status" value="1"/>
</dbReference>
<dbReference type="RefSeq" id="WP_054537136.1">
    <property type="nucleotide sequence ID" value="NZ_LGKP01000040.1"/>
</dbReference>